<dbReference type="Proteomes" id="UP000224567">
    <property type="component" value="Unassembled WGS sequence"/>
</dbReference>
<dbReference type="EMBL" id="MLFT02000003">
    <property type="protein sequence ID" value="PHT54161.1"/>
    <property type="molecule type" value="Genomic_DNA"/>
</dbReference>
<reference evidence="12" key="2">
    <citation type="journal article" date="2017" name="J. Anim. Genet.">
        <title>Multiple reference genome sequences of hot pepper reveal the massive evolution of plant disease resistance genes by retroduplication.</title>
        <authorList>
            <person name="Kim S."/>
            <person name="Park J."/>
            <person name="Yeom S.-I."/>
            <person name="Kim Y.-M."/>
            <person name="Seo E."/>
            <person name="Kim K.-T."/>
            <person name="Kim M.-S."/>
            <person name="Lee J.M."/>
            <person name="Cheong K."/>
            <person name="Shin H.-S."/>
            <person name="Kim S.-B."/>
            <person name="Han K."/>
            <person name="Lee J."/>
            <person name="Park M."/>
            <person name="Lee H.-A."/>
            <person name="Lee H.-Y."/>
            <person name="Lee Y."/>
            <person name="Oh S."/>
            <person name="Lee J.H."/>
            <person name="Choi E."/>
            <person name="Choi E."/>
            <person name="Lee S.E."/>
            <person name="Jeon J."/>
            <person name="Kim H."/>
            <person name="Choi G."/>
            <person name="Song H."/>
            <person name="Lee J."/>
            <person name="Lee S.-C."/>
            <person name="Kwon J.-K."/>
            <person name="Lee H.-Y."/>
            <person name="Koo N."/>
            <person name="Hong Y."/>
            <person name="Kim R.W."/>
            <person name="Kang W.-H."/>
            <person name="Huh J.H."/>
            <person name="Kang B.-C."/>
            <person name="Yang T.-J."/>
            <person name="Lee Y.-H."/>
            <person name="Bennetzen J.L."/>
            <person name="Choi D."/>
        </authorList>
    </citation>
    <scope>NUCLEOTIDE SEQUENCE [LARGE SCALE GENOMIC DNA]</scope>
    <source>
        <strain evidence="12">cv. PBC81</strain>
    </source>
</reference>
<evidence type="ECO:0008006" key="13">
    <source>
        <dbReference type="Google" id="ProtNLM"/>
    </source>
</evidence>
<dbReference type="STRING" id="33114.A0A2G2X9Y6"/>
<dbReference type="PANTHER" id="PTHR27000">
    <property type="entry name" value="LEUCINE-RICH REPEAT RECEPTOR-LIKE PROTEIN KINASE FAMILY PROTEIN-RELATED"/>
    <property type="match status" value="1"/>
</dbReference>
<keyword evidence="2" id="KW-0433">Leucine-rich repeat</keyword>
<evidence type="ECO:0000256" key="10">
    <source>
        <dbReference type="SAM" id="MobiDB-lite"/>
    </source>
</evidence>
<proteinExistence type="predicted"/>
<organism evidence="11 12">
    <name type="scientific">Capsicum baccatum</name>
    <name type="common">Peruvian pepper</name>
    <dbReference type="NCBI Taxonomy" id="33114"/>
    <lineage>
        <taxon>Eukaryota</taxon>
        <taxon>Viridiplantae</taxon>
        <taxon>Streptophyta</taxon>
        <taxon>Embryophyta</taxon>
        <taxon>Tracheophyta</taxon>
        <taxon>Spermatophyta</taxon>
        <taxon>Magnoliopsida</taxon>
        <taxon>eudicotyledons</taxon>
        <taxon>Gunneridae</taxon>
        <taxon>Pentapetalae</taxon>
        <taxon>asterids</taxon>
        <taxon>lamiids</taxon>
        <taxon>Solanales</taxon>
        <taxon>Solanaceae</taxon>
        <taxon>Solanoideae</taxon>
        <taxon>Capsiceae</taxon>
        <taxon>Capsicum</taxon>
    </lineage>
</organism>
<evidence type="ECO:0000256" key="8">
    <source>
        <dbReference type="ARBA" id="ARBA00023170"/>
    </source>
</evidence>
<sequence>MEMTRCLLHEKGMPKNIWVEDANTAVFLLNRLPTKALQKKTPFVAWVTCNSKRQRVVAFVLPDLQLRGTISLSLANLSFLRVLNLENNSFHGSVNYELGHLPHLRVIDIQNNQLQGSIPTSLFQHQRVQIISLAFNELSGEMWNGLWYVPELRVLNPSNNSLTSIIRPAVGNATKLLNFSSIPATLFNISSLLTISLSFNSLSGPLMLDEENIVSNLKIISLAKNKFSGCIPSNICQLTELKVLSISFNNITGKIPKNIGCLPKLKMFYIGQILKAIFNISTLEAIAFSFNNLSGRIPTTTGLHHLKFLLLGNNQIEGEIPLFIANASKLEILELANNFLTETIPINLGNLQELRILILHDNLPTNELRECELRFFNSLTDCRILQYLDVGSNLLNGVLPNSIGNLSSTIELIHLGDAHISGFIPTSIGNMSGLSALVFEQNHLMENIPPEIEGEVPSDIGKLKALIYLDLSANHFSGMIPTTLGELQNLEFLDLSNNSFSGPIPLSFVNLIILEFLGLSLNALSGTIPKSLEKLSRLTSINVSFNDLEGEMPSGGMILLTFPREWYSTDSRDAKATSGLGIPERISITNFPKVPKKVRQESVPRSVVVKTELANPLPGEDPVGGVKHGEVEGNVTPISLDERSSKGLG</sequence>
<evidence type="ECO:0000256" key="1">
    <source>
        <dbReference type="ARBA" id="ARBA00004479"/>
    </source>
</evidence>
<protein>
    <recommendedName>
        <fullName evidence="13">LRR receptor-like serine/threonine-protein kinase</fullName>
    </recommendedName>
</protein>
<evidence type="ECO:0000313" key="11">
    <source>
        <dbReference type="EMBL" id="PHT54161.1"/>
    </source>
</evidence>
<dbReference type="GO" id="GO:0051707">
    <property type="term" value="P:response to other organism"/>
    <property type="evidence" value="ECO:0007669"/>
    <property type="project" value="UniProtKB-ARBA"/>
</dbReference>
<reference evidence="11 12" key="1">
    <citation type="journal article" date="2017" name="Genome Biol.">
        <title>New reference genome sequences of hot pepper reveal the massive evolution of plant disease-resistance genes by retroduplication.</title>
        <authorList>
            <person name="Kim S."/>
            <person name="Park J."/>
            <person name="Yeom S.I."/>
            <person name="Kim Y.M."/>
            <person name="Seo E."/>
            <person name="Kim K.T."/>
            <person name="Kim M.S."/>
            <person name="Lee J.M."/>
            <person name="Cheong K."/>
            <person name="Shin H.S."/>
            <person name="Kim S.B."/>
            <person name="Han K."/>
            <person name="Lee J."/>
            <person name="Park M."/>
            <person name="Lee H.A."/>
            <person name="Lee H.Y."/>
            <person name="Lee Y."/>
            <person name="Oh S."/>
            <person name="Lee J.H."/>
            <person name="Choi E."/>
            <person name="Choi E."/>
            <person name="Lee S.E."/>
            <person name="Jeon J."/>
            <person name="Kim H."/>
            <person name="Choi G."/>
            <person name="Song H."/>
            <person name="Lee J."/>
            <person name="Lee S.C."/>
            <person name="Kwon J.K."/>
            <person name="Lee H.Y."/>
            <person name="Koo N."/>
            <person name="Hong Y."/>
            <person name="Kim R.W."/>
            <person name="Kang W.H."/>
            <person name="Huh J.H."/>
            <person name="Kang B.C."/>
            <person name="Yang T.J."/>
            <person name="Lee Y.H."/>
            <person name="Bennetzen J.L."/>
            <person name="Choi D."/>
        </authorList>
    </citation>
    <scope>NUCLEOTIDE SEQUENCE [LARGE SCALE GENOMIC DNA]</scope>
    <source>
        <strain evidence="12">cv. PBC81</strain>
    </source>
</reference>
<dbReference type="Gene3D" id="3.80.10.10">
    <property type="entry name" value="Ribonuclease Inhibitor"/>
    <property type="match status" value="3"/>
</dbReference>
<evidence type="ECO:0000256" key="9">
    <source>
        <dbReference type="ARBA" id="ARBA00023180"/>
    </source>
</evidence>
<keyword evidence="9" id="KW-0325">Glycoprotein</keyword>
<dbReference type="FunFam" id="3.80.10.10:FF:000095">
    <property type="entry name" value="LRR receptor-like serine/threonine-protein kinase GSO1"/>
    <property type="match status" value="2"/>
</dbReference>
<feature type="compositionally biased region" description="Basic and acidic residues" evidence="10">
    <location>
        <begin position="640"/>
        <end position="649"/>
    </location>
</feature>
<evidence type="ECO:0000313" key="12">
    <source>
        <dbReference type="Proteomes" id="UP000224567"/>
    </source>
</evidence>
<dbReference type="Pfam" id="PF00560">
    <property type="entry name" value="LRR_1"/>
    <property type="match status" value="8"/>
</dbReference>
<evidence type="ECO:0000256" key="2">
    <source>
        <dbReference type="ARBA" id="ARBA00022614"/>
    </source>
</evidence>
<gene>
    <name evidence="11" type="ORF">CQW23_08623</name>
</gene>
<dbReference type="GO" id="GO:0016020">
    <property type="term" value="C:membrane"/>
    <property type="evidence" value="ECO:0007669"/>
    <property type="project" value="UniProtKB-SubCell"/>
</dbReference>
<keyword evidence="5" id="KW-0677">Repeat</keyword>
<dbReference type="InterPro" id="IPR003591">
    <property type="entry name" value="Leu-rich_rpt_typical-subtyp"/>
</dbReference>
<accession>A0A2G2X9Y6</accession>
<keyword evidence="3" id="KW-0812">Transmembrane</keyword>
<evidence type="ECO:0000256" key="7">
    <source>
        <dbReference type="ARBA" id="ARBA00023136"/>
    </source>
</evidence>
<dbReference type="PANTHER" id="PTHR27000:SF776">
    <property type="entry name" value="PROTEIN KINASE DOMAIN-CONTAINING PROTEIN"/>
    <property type="match status" value="1"/>
</dbReference>
<keyword evidence="4" id="KW-0732">Signal</keyword>
<comment type="caution">
    <text evidence="11">The sequence shown here is derived from an EMBL/GenBank/DDBJ whole genome shotgun (WGS) entry which is preliminary data.</text>
</comment>
<evidence type="ECO:0000256" key="4">
    <source>
        <dbReference type="ARBA" id="ARBA00022729"/>
    </source>
</evidence>
<evidence type="ECO:0000256" key="6">
    <source>
        <dbReference type="ARBA" id="ARBA00022989"/>
    </source>
</evidence>
<keyword evidence="7" id="KW-0472">Membrane</keyword>
<evidence type="ECO:0000256" key="3">
    <source>
        <dbReference type="ARBA" id="ARBA00022692"/>
    </source>
</evidence>
<dbReference type="InterPro" id="IPR001611">
    <property type="entry name" value="Leu-rich_rpt"/>
</dbReference>
<keyword evidence="8" id="KW-0675">Receptor</keyword>
<dbReference type="GO" id="GO:0006952">
    <property type="term" value="P:defense response"/>
    <property type="evidence" value="ECO:0007669"/>
    <property type="project" value="UniProtKB-ARBA"/>
</dbReference>
<feature type="region of interest" description="Disordered" evidence="10">
    <location>
        <begin position="613"/>
        <end position="649"/>
    </location>
</feature>
<dbReference type="AlphaFoldDB" id="A0A2G2X9Y6"/>
<dbReference type="OrthoDB" id="413361at2759"/>
<dbReference type="SUPFAM" id="SSF52058">
    <property type="entry name" value="L domain-like"/>
    <property type="match status" value="2"/>
</dbReference>
<keyword evidence="12" id="KW-1185">Reference proteome</keyword>
<dbReference type="InterPro" id="IPR032675">
    <property type="entry name" value="LRR_dom_sf"/>
</dbReference>
<comment type="subcellular location">
    <subcellularLocation>
        <location evidence="1">Membrane</location>
        <topology evidence="1">Single-pass type I membrane protein</topology>
    </subcellularLocation>
</comment>
<dbReference type="SMART" id="SM00369">
    <property type="entry name" value="LRR_TYP"/>
    <property type="match status" value="6"/>
</dbReference>
<evidence type="ECO:0000256" key="5">
    <source>
        <dbReference type="ARBA" id="ARBA00022737"/>
    </source>
</evidence>
<name>A0A2G2X9Y6_CAPBA</name>
<keyword evidence="6" id="KW-1133">Transmembrane helix</keyword>